<accession>A0A5M6D4M9</accession>
<dbReference type="Pfam" id="PF05987">
    <property type="entry name" value="DUF898"/>
    <property type="match status" value="2"/>
</dbReference>
<gene>
    <name evidence="2" type="ORF">F0145_18630</name>
</gene>
<comment type="caution">
    <text evidence="2">The sequence shown here is derived from an EMBL/GenBank/DDBJ whole genome shotgun (WGS) entry which is preliminary data.</text>
</comment>
<organism evidence="2 3">
    <name type="scientific">Adhaeribacter rhizoryzae</name>
    <dbReference type="NCBI Taxonomy" id="2607907"/>
    <lineage>
        <taxon>Bacteria</taxon>
        <taxon>Pseudomonadati</taxon>
        <taxon>Bacteroidota</taxon>
        <taxon>Cytophagia</taxon>
        <taxon>Cytophagales</taxon>
        <taxon>Hymenobacteraceae</taxon>
        <taxon>Adhaeribacter</taxon>
    </lineage>
</organism>
<keyword evidence="1" id="KW-0812">Transmembrane</keyword>
<feature type="transmembrane region" description="Helical" evidence="1">
    <location>
        <begin position="197"/>
        <end position="217"/>
    </location>
</feature>
<keyword evidence="3" id="KW-1185">Reference proteome</keyword>
<evidence type="ECO:0000313" key="3">
    <source>
        <dbReference type="Proteomes" id="UP000323426"/>
    </source>
</evidence>
<sequence>MEENSTTSHQLVFRGKGTAYFEIQLANWVLTFISLGFYYPWAKANSLRFLYGKTEFAGSRFTFHGTGKEMFLGFIKAIGIFILLYGILMAGVISGSKTGLYIGFGIFYIGFLALIPLAIHGRMRYRMSRTSWRGIHFGYRGELMRLYGLFISNLLLTIITLGIYGSWYTVNLRKEIIGNIRMGNVQFSYEGTGTELFLINLKGILLSVVTLGAYLFAYTRDLHNFYLNNVYLEQDRRFARLSSSVTGWGYFKLIAVNLFIVVFSLGIAAPFATIRTMRFVLQNAELVGDFDADSLLQTEAIYKNATYEDVSDMLDISIV</sequence>
<feature type="transmembrane region" description="Helical" evidence="1">
    <location>
        <begin position="146"/>
        <end position="167"/>
    </location>
</feature>
<evidence type="ECO:0000256" key="1">
    <source>
        <dbReference type="SAM" id="Phobius"/>
    </source>
</evidence>
<feature type="transmembrane region" description="Helical" evidence="1">
    <location>
        <begin position="20"/>
        <end position="41"/>
    </location>
</feature>
<keyword evidence="1" id="KW-0472">Membrane</keyword>
<feature type="transmembrane region" description="Helical" evidence="1">
    <location>
        <begin position="250"/>
        <end position="272"/>
    </location>
</feature>
<feature type="transmembrane region" description="Helical" evidence="1">
    <location>
        <begin position="70"/>
        <end position="93"/>
    </location>
</feature>
<protein>
    <submittedName>
        <fullName evidence="2">DUF898 domain-containing protein</fullName>
    </submittedName>
</protein>
<dbReference type="EMBL" id="VWSF01000017">
    <property type="protein sequence ID" value="KAA5542467.1"/>
    <property type="molecule type" value="Genomic_DNA"/>
</dbReference>
<proteinExistence type="predicted"/>
<keyword evidence="1" id="KW-1133">Transmembrane helix</keyword>
<evidence type="ECO:0000313" key="2">
    <source>
        <dbReference type="EMBL" id="KAA5542467.1"/>
    </source>
</evidence>
<dbReference type="Proteomes" id="UP000323426">
    <property type="component" value="Unassembled WGS sequence"/>
</dbReference>
<dbReference type="InterPro" id="IPR010295">
    <property type="entry name" value="DUF898"/>
</dbReference>
<reference evidence="2 3" key="1">
    <citation type="submission" date="2019-09" db="EMBL/GenBank/DDBJ databases">
        <title>Genome sequence and assembly of Adhaeribacter sp.</title>
        <authorList>
            <person name="Chhetri G."/>
        </authorList>
    </citation>
    <scope>NUCLEOTIDE SEQUENCE [LARGE SCALE GENOMIC DNA]</scope>
    <source>
        <strain evidence="2 3">DK36</strain>
    </source>
</reference>
<dbReference type="RefSeq" id="WP_150090757.1">
    <property type="nucleotide sequence ID" value="NZ_VWSF01000017.1"/>
</dbReference>
<feature type="transmembrane region" description="Helical" evidence="1">
    <location>
        <begin position="99"/>
        <end position="119"/>
    </location>
</feature>
<name>A0A5M6D4M9_9BACT</name>
<dbReference type="AlphaFoldDB" id="A0A5M6D4M9"/>